<reference evidence="2 3" key="1">
    <citation type="journal article" date="2019" name="Nat. Ecol. Evol.">
        <title>Megaphylogeny resolves global patterns of mushroom evolution.</title>
        <authorList>
            <person name="Varga T."/>
            <person name="Krizsan K."/>
            <person name="Foldi C."/>
            <person name="Dima B."/>
            <person name="Sanchez-Garcia M."/>
            <person name="Sanchez-Ramirez S."/>
            <person name="Szollosi G.J."/>
            <person name="Szarkandi J.G."/>
            <person name="Papp V."/>
            <person name="Albert L."/>
            <person name="Andreopoulos W."/>
            <person name="Angelini C."/>
            <person name="Antonin V."/>
            <person name="Barry K.W."/>
            <person name="Bougher N.L."/>
            <person name="Buchanan P."/>
            <person name="Buyck B."/>
            <person name="Bense V."/>
            <person name="Catcheside P."/>
            <person name="Chovatia M."/>
            <person name="Cooper J."/>
            <person name="Damon W."/>
            <person name="Desjardin D."/>
            <person name="Finy P."/>
            <person name="Geml J."/>
            <person name="Haridas S."/>
            <person name="Hughes K."/>
            <person name="Justo A."/>
            <person name="Karasinski D."/>
            <person name="Kautmanova I."/>
            <person name="Kiss B."/>
            <person name="Kocsube S."/>
            <person name="Kotiranta H."/>
            <person name="LaButti K.M."/>
            <person name="Lechner B.E."/>
            <person name="Liimatainen K."/>
            <person name="Lipzen A."/>
            <person name="Lukacs Z."/>
            <person name="Mihaltcheva S."/>
            <person name="Morgado L.N."/>
            <person name="Niskanen T."/>
            <person name="Noordeloos M.E."/>
            <person name="Ohm R.A."/>
            <person name="Ortiz-Santana B."/>
            <person name="Ovrebo C."/>
            <person name="Racz N."/>
            <person name="Riley R."/>
            <person name="Savchenko A."/>
            <person name="Shiryaev A."/>
            <person name="Soop K."/>
            <person name="Spirin V."/>
            <person name="Szebenyi C."/>
            <person name="Tomsovsky M."/>
            <person name="Tulloss R.E."/>
            <person name="Uehling J."/>
            <person name="Grigoriev I.V."/>
            <person name="Vagvolgyi C."/>
            <person name="Papp T."/>
            <person name="Martin F.M."/>
            <person name="Miettinen O."/>
            <person name="Hibbett D.S."/>
            <person name="Nagy L.G."/>
        </authorList>
    </citation>
    <scope>NUCLEOTIDE SEQUENCE [LARGE SCALE GENOMIC DNA]</scope>
    <source>
        <strain evidence="2 3">CBS 962.96</strain>
    </source>
</reference>
<dbReference type="EMBL" id="ML179315">
    <property type="protein sequence ID" value="THU91110.1"/>
    <property type="molecule type" value="Genomic_DNA"/>
</dbReference>
<dbReference type="InterPro" id="IPR036397">
    <property type="entry name" value="RNaseH_sf"/>
</dbReference>
<dbReference type="InterPro" id="IPR038717">
    <property type="entry name" value="Tc1-like_DDE_dom"/>
</dbReference>
<feature type="non-terminal residue" evidence="2">
    <location>
        <position position="72"/>
    </location>
</feature>
<evidence type="ECO:0000313" key="3">
    <source>
        <dbReference type="Proteomes" id="UP000297245"/>
    </source>
</evidence>
<keyword evidence="3" id="KW-1185">Reference proteome</keyword>
<dbReference type="OrthoDB" id="2142724at2759"/>
<feature type="domain" description="Tc1-like transposase DDE" evidence="1">
    <location>
        <begin position="2"/>
        <end position="72"/>
    </location>
</feature>
<accession>A0A4S8LPN6</accession>
<proteinExistence type="predicted"/>
<organism evidence="2 3">
    <name type="scientific">Dendrothele bispora (strain CBS 962.96)</name>
    <dbReference type="NCBI Taxonomy" id="1314807"/>
    <lineage>
        <taxon>Eukaryota</taxon>
        <taxon>Fungi</taxon>
        <taxon>Dikarya</taxon>
        <taxon>Basidiomycota</taxon>
        <taxon>Agaricomycotina</taxon>
        <taxon>Agaricomycetes</taxon>
        <taxon>Agaricomycetidae</taxon>
        <taxon>Agaricales</taxon>
        <taxon>Agaricales incertae sedis</taxon>
        <taxon>Dendrothele</taxon>
    </lineage>
</organism>
<gene>
    <name evidence="2" type="ORF">K435DRAFT_573377</name>
</gene>
<name>A0A4S8LPN6_DENBC</name>
<dbReference type="Proteomes" id="UP000297245">
    <property type="component" value="Unassembled WGS sequence"/>
</dbReference>
<evidence type="ECO:0000313" key="2">
    <source>
        <dbReference type="EMBL" id="THU91110.1"/>
    </source>
</evidence>
<dbReference type="Gene3D" id="3.30.420.10">
    <property type="entry name" value="Ribonuclease H-like superfamily/Ribonuclease H"/>
    <property type="match status" value="1"/>
</dbReference>
<feature type="non-terminal residue" evidence="2">
    <location>
        <position position="1"/>
    </location>
</feature>
<sequence length="72" mass="8193">QRKPRYSLLPALTLNGTLYAQVVEGSFTKLRFQSFIEGLLNRMDREMAPGSVIIMDNARIHKDEGLKDLIES</sequence>
<evidence type="ECO:0000259" key="1">
    <source>
        <dbReference type="Pfam" id="PF13358"/>
    </source>
</evidence>
<dbReference type="GO" id="GO:0003676">
    <property type="term" value="F:nucleic acid binding"/>
    <property type="evidence" value="ECO:0007669"/>
    <property type="project" value="InterPro"/>
</dbReference>
<protein>
    <recommendedName>
        <fullName evidence="1">Tc1-like transposase DDE domain-containing protein</fullName>
    </recommendedName>
</protein>
<dbReference type="Pfam" id="PF13358">
    <property type="entry name" value="DDE_3"/>
    <property type="match status" value="1"/>
</dbReference>
<dbReference type="AlphaFoldDB" id="A0A4S8LPN6"/>